<name>A0A932GSC5_UNCTE</name>
<dbReference type="AlphaFoldDB" id="A0A932GSC5"/>
<sequence length="82" mass="8969">MPESSPKARLLDRVQQTIRAQHDSLFWSLAVEGRLSASTRNQALNLDGRGERIRVSIKEAGSGEGKGVRLAVSTVVIERRGV</sequence>
<proteinExistence type="predicted"/>
<evidence type="ECO:0000313" key="2">
    <source>
        <dbReference type="Proteomes" id="UP000741360"/>
    </source>
</evidence>
<comment type="caution">
    <text evidence="1">The sequence shown here is derived from an EMBL/GenBank/DDBJ whole genome shotgun (WGS) entry which is preliminary data.</text>
</comment>
<reference evidence="1" key="1">
    <citation type="submission" date="2020-07" db="EMBL/GenBank/DDBJ databases">
        <title>Huge and variable diversity of episymbiotic CPR bacteria and DPANN archaea in groundwater ecosystems.</title>
        <authorList>
            <person name="He C.Y."/>
            <person name="Keren R."/>
            <person name="Whittaker M."/>
            <person name="Farag I.F."/>
            <person name="Doudna J."/>
            <person name="Cate J.H.D."/>
            <person name="Banfield J.F."/>
        </authorList>
    </citation>
    <scope>NUCLEOTIDE SEQUENCE</scope>
    <source>
        <strain evidence="1">NC_groundwater_717_Ag_S-0.2um_59_8</strain>
    </source>
</reference>
<dbReference type="Proteomes" id="UP000741360">
    <property type="component" value="Unassembled WGS sequence"/>
</dbReference>
<protein>
    <submittedName>
        <fullName evidence="1">Uncharacterized protein</fullName>
    </submittedName>
</protein>
<dbReference type="EMBL" id="JACPSX010000264">
    <property type="protein sequence ID" value="MBI3016115.1"/>
    <property type="molecule type" value="Genomic_DNA"/>
</dbReference>
<evidence type="ECO:0000313" key="1">
    <source>
        <dbReference type="EMBL" id="MBI3016115.1"/>
    </source>
</evidence>
<organism evidence="1 2">
    <name type="scientific">Tectimicrobiota bacterium</name>
    <dbReference type="NCBI Taxonomy" id="2528274"/>
    <lineage>
        <taxon>Bacteria</taxon>
        <taxon>Pseudomonadati</taxon>
        <taxon>Nitrospinota/Tectimicrobiota group</taxon>
        <taxon>Candidatus Tectimicrobiota</taxon>
    </lineage>
</organism>
<gene>
    <name evidence="1" type="ORF">HYY65_13880</name>
</gene>
<accession>A0A932GSC5</accession>